<dbReference type="HAMAP" id="MF_00456">
    <property type="entry name" value="ProB"/>
    <property type="match status" value="1"/>
</dbReference>
<keyword evidence="1" id="KW-0963">Cytoplasm</keyword>
<dbReference type="NCBIfam" id="TIGR01027">
    <property type="entry name" value="proB"/>
    <property type="match status" value="1"/>
</dbReference>
<dbReference type="PROSITE" id="PS00902">
    <property type="entry name" value="GLUTAMATE_5_KINASE"/>
    <property type="match status" value="1"/>
</dbReference>
<gene>
    <name evidence="9" type="primary">proB_24</name>
    <name evidence="9" type="ORF">SDC9_107808</name>
</gene>
<sequence length="283" mass="31095">MQKNQIVNGDVHMEPIRNKILDCKRIVIKIGTSSLMLADGSVNYQTIDRLAYVLTVLRNQGKEIVLVSSGAIGVGLNHLNLPHRPKSIPEQQAVASVGQAELMNLYTRFFSHYNQIVGQILMTLDIVQFPESRRNAVNAFEQLLKMGIIPIVNENDAVSVEELDHLTKFGDNDRLSATVAEIISADLLIMLSDVPGFYNKNPTAHPDAVLFHTIHAVTSKEMALAGGNGSKFGTGGMATKLKAAEQILKNKQQMVLTQATDPTVLFDILAGKEIGTYFVREDK</sequence>
<dbReference type="InterPro" id="IPR005715">
    <property type="entry name" value="Glu_5kinase/COase_Synthase"/>
</dbReference>
<dbReference type="Gene3D" id="3.40.1160.10">
    <property type="entry name" value="Acetylglutamate kinase-like"/>
    <property type="match status" value="1"/>
</dbReference>
<dbReference type="InterPro" id="IPR001057">
    <property type="entry name" value="Glu/AcGlu_kinase"/>
</dbReference>
<protein>
    <submittedName>
        <fullName evidence="9">Glutamate 5-kinase 1</fullName>
        <ecNumber evidence="9">2.7.2.11</ecNumber>
    </submittedName>
</protein>
<dbReference type="InterPro" id="IPR019797">
    <property type="entry name" value="Glutamate_5-kinase_CS"/>
</dbReference>
<proteinExistence type="inferred from homology"/>
<keyword evidence="2" id="KW-0028">Amino-acid biosynthesis</keyword>
<accession>A0A645BGR6</accession>
<evidence type="ECO:0000256" key="7">
    <source>
        <dbReference type="ARBA" id="ARBA00022840"/>
    </source>
</evidence>
<feature type="domain" description="Aspartate/glutamate/uridylate kinase" evidence="8">
    <location>
        <begin position="24"/>
        <end position="255"/>
    </location>
</feature>
<dbReference type="EMBL" id="VSSQ01018072">
    <property type="protein sequence ID" value="MPM60954.1"/>
    <property type="molecule type" value="Genomic_DNA"/>
</dbReference>
<organism evidence="9">
    <name type="scientific">bioreactor metagenome</name>
    <dbReference type="NCBI Taxonomy" id="1076179"/>
    <lineage>
        <taxon>unclassified sequences</taxon>
        <taxon>metagenomes</taxon>
        <taxon>ecological metagenomes</taxon>
    </lineage>
</organism>
<evidence type="ECO:0000256" key="6">
    <source>
        <dbReference type="ARBA" id="ARBA00022777"/>
    </source>
</evidence>
<dbReference type="GO" id="GO:0005829">
    <property type="term" value="C:cytosol"/>
    <property type="evidence" value="ECO:0007669"/>
    <property type="project" value="TreeGrafter"/>
</dbReference>
<dbReference type="SUPFAM" id="SSF53633">
    <property type="entry name" value="Carbamate kinase-like"/>
    <property type="match status" value="1"/>
</dbReference>
<evidence type="ECO:0000256" key="5">
    <source>
        <dbReference type="ARBA" id="ARBA00022741"/>
    </source>
</evidence>
<dbReference type="PANTHER" id="PTHR43654:SF1">
    <property type="entry name" value="ISOPENTENYL PHOSPHATE KINASE"/>
    <property type="match status" value="1"/>
</dbReference>
<dbReference type="GO" id="GO:0005524">
    <property type="term" value="F:ATP binding"/>
    <property type="evidence" value="ECO:0007669"/>
    <property type="project" value="UniProtKB-KW"/>
</dbReference>
<dbReference type="FunFam" id="3.40.1160.10:FF:000018">
    <property type="entry name" value="Glutamate 5-kinase"/>
    <property type="match status" value="1"/>
</dbReference>
<dbReference type="InterPro" id="IPR041739">
    <property type="entry name" value="G5K_ProB"/>
</dbReference>
<dbReference type="InterPro" id="IPR001048">
    <property type="entry name" value="Asp/Glu/Uridylate_kinase"/>
</dbReference>
<keyword evidence="5" id="KW-0547">Nucleotide-binding</keyword>
<evidence type="ECO:0000259" key="8">
    <source>
        <dbReference type="Pfam" id="PF00696"/>
    </source>
</evidence>
<evidence type="ECO:0000256" key="3">
    <source>
        <dbReference type="ARBA" id="ARBA00022650"/>
    </source>
</evidence>
<keyword evidence="4 9" id="KW-0808">Transferase</keyword>
<reference evidence="9" key="1">
    <citation type="submission" date="2019-08" db="EMBL/GenBank/DDBJ databases">
        <authorList>
            <person name="Kucharzyk K."/>
            <person name="Murdoch R.W."/>
            <person name="Higgins S."/>
            <person name="Loffler F."/>
        </authorList>
    </citation>
    <scope>NUCLEOTIDE SEQUENCE</scope>
</reference>
<comment type="caution">
    <text evidence="9">The sequence shown here is derived from an EMBL/GenBank/DDBJ whole genome shotgun (WGS) entry which is preliminary data.</text>
</comment>
<keyword evidence="6 9" id="KW-0418">Kinase</keyword>
<name>A0A645BGR6_9ZZZZ</name>
<evidence type="ECO:0000313" key="9">
    <source>
        <dbReference type="EMBL" id="MPM60954.1"/>
    </source>
</evidence>
<dbReference type="PIRSF" id="PIRSF000729">
    <property type="entry name" value="GK"/>
    <property type="match status" value="1"/>
</dbReference>
<dbReference type="PANTHER" id="PTHR43654">
    <property type="entry name" value="GLUTAMATE 5-KINASE"/>
    <property type="match status" value="1"/>
</dbReference>
<dbReference type="GO" id="GO:0004349">
    <property type="term" value="F:glutamate 5-kinase activity"/>
    <property type="evidence" value="ECO:0007669"/>
    <property type="project" value="UniProtKB-EC"/>
</dbReference>
<keyword evidence="7" id="KW-0067">ATP-binding</keyword>
<evidence type="ECO:0000256" key="1">
    <source>
        <dbReference type="ARBA" id="ARBA00022490"/>
    </source>
</evidence>
<dbReference type="CDD" id="cd04242">
    <property type="entry name" value="AAK_G5K_ProB"/>
    <property type="match status" value="1"/>
</dbReference>
<evidence type="ECO:0000256" key="2">
    <source>
        <dbReference type="ARBA" id="ARBA00022605"/>
    </source>
</evidence>
<dbReference type="EC" id="2.7.2.11" evidence="9"/>
<dbReference type="PRINTS" id="PR00474">
    <property type="entry name" value="GLU5KINASE"/>
</dbReference>
<dbReference type="GO" id="GO:0008652">
    <property type="term" value="P:amino acid biosynthetic process"/>
    <property type="evidence" value="ECO:0007669"/>
    <property type="project" value="UniProtKB-KW"/>
</dbReference>
<evidence type="ECO:0000256" key="4">
    <source>
        <dbReference type="ARBA" id="ARBA00022679"/>
    </source>
</evidence>
<dbReference type="AlphaFoldDB" id="A0A645BGR6"/>
<keyword evidence="3" id="KW-0641">Proline biosynthesis</keyword>
<dbReference type="Pfam" id="PF00696">
    <property type="entry name" value="AA_kinase"/>
    <property type="match status" value="1"/>
</dbReference>
<dbReference type="InterPro" id="IPR036393">
    <property type="entry name" value="AceGlu_kinase-like_sf"/>
</dbReference>
<dbReference type="InterPro" id="IPR011529">
    <property type="entry name" value="Glu_5kinase"/>
</dbReference>